<dbReference type="AlphaFoldDB" id="A0A919QAP0"/>
<dbReference type="InterPro" id="IPR049052">
    <property type="entry name" value="nSTAND1"/>
</dbReference>
<evidence type="ECO:0000259" key="1">
    <source>
        <dbReference type="Pfam" id="PF20703"/>
    </source>
</evidence>
<keyword evidence="3" id="KW-1185">Reference proteome</keyword>
<dbReference type="EMBL" id="BOOA01000014">
    <property type="protein sequence ID" value="GIH23908.1"/>
    <property type="molecule type" value="Genomic_DNA"/>
</dbReference>
<comment type="caution">
    <text evidence="2">The sequence shown here is derived from an EMBL/GenBank/DDBJ whole genome shotgun (WGS) entry which is preliminary data.</text>
</comment>
<gene>
    <name evidence="2" type="ORF">Aph01nite_22180</name>
</gene>
<organism evidence="2 3">
    <name type="scientific">Acrocarpospora phusangensis</name>
    <dbReference type="NCBI Taxonomy" id="1070424"/>
    <lineage>
        <taxon>Bacteria</taxon>
        <taxon>Bacillati</taxon>
        <taxon>Actinomycetota</taxon>
        <taxon>Actinomycetes</taxon>
        <taxon>Streptosporangiales</taxon>
        <taxon>Streptosporangiaceae</taxon>
        <taxon>Acrocarpospora</taxon>
    </lineage>
</organism>
<proteinExistence type="predicted"/>
<dbReference type="RefSeq" id="WP_204040688.1">
    <property type="nucleotide sequence ID" value="NZ_BOOA01000014.1"/>
</dbReference>
<feature type="domain" description="Novel STAND NTPase 1" evidence="1">
    <location>
        <begin position="1"/>
        <end position="273"/>
    </location>
</feature>
<dbReference type="Proteomes" id="UP000640052">
    <property type="component" value="Unassembled WGS sequence"/>
</dbReference>
<accession>A0A919QAP0</accession>
<name>A0A919QAP0_9ACTN</name>
<evidence type="ECO:0000313" key="3">
    <source>
        <dbReference type="Proteomes" id="UP000640052"/>
    </source>
</evidence>
<evidence type="ECO:0000313" key="2">
    <source>
        <dbReference type="EMBL" id="GIH23908.1"/>
    </source>
</evidence>
<protein>
    <recommendedName>
        <fullName evidence="1">Novel STAND NTPase 1 domain-containing protein</fullName>
    </recommendedName>
</protein>
<dbReference type="Pfam" id="PF20703">
    <property type="entry name" value="nSTAND1"/>
    <property type="match status" value="1"/>
</dbReference>
<sequence length="338" mass="37236">MLVVDQLEELFTLCEDERERRDFLAALAALSRAESEDGPAAVVVLGLRSDFYTPCADHPWLRAALETGQILVGPMSEAQVREAILFPARDVGLRAEAGLAELLLRDLGLPGGYQAGRLPLLAHALRATWQQRHGQTLTVAGYRATGGIHHAVSATAERLYTGLDAAGQRAARALFLRLARIGDDADDTRRRMPRAELLEASGPSSAEVTAVIDAFTRGRLLTHHQDTVEITHEALLHAWPRLRQWIDADRAGHLLHQDLEQDAAAWDRDGRDSGRLYRGSRLENARTWAARAEETPLVAAFLLTISAQCAHDVLAHVAQHDQAHEVDSVRHLHADDLH</sequence>
<reference evidence="2" key="1">
    <citation type="submission" date="2021-01" db="EMBL/GenBank/DDBJ databases">
        <title>Whole genome shotgun sequence of Acrocarpospora phusangensis NBRC 108782.</title>
        <authorList>
            <person name="Komaki H."/>
            <person name="Tamura T."/>
        </authorList>
    </citation>
    <scope>NUCLEOTIDE SEQUENCE</scope>
    <source>
        <strain evidence="2">NBRC 108782</strain>
    </source>
</reference>